<reference evidence="6 8" key="1">
    <citation type="journal article" date="2012" name="Nat. Biotechnol.">
        <title>Reference genome sequence of the model plant Setaria.</title>
        <authorList>
            <person name="Bennetzen J.L."/>
            <person name="Schmutz J."/>
            <person name="Wang H."/>
            <person name="Percifield R."/>
            <person name="Hawkins J."/>
            <person name="Pontaroli A.C."/>
            <person name="Estep M."/>
            <person name="Feng L."/>
            <person name="Vaughn J.N."/>
            <person name="Grimwood J."/>
            <person name="Jenkins J."/>
            <person name="Barry K."/>
            <person name="Lindquist E."/>
            <person name="Hellsten U."/>
            <person name="Deshpande S."/>
            <person name="Wang X."/>
            <person name="Wu X."/>
            <person name="Mitros T."/>
            <person name="Triplett J."/>
            <person name="Yang X."/>
            <person name="Ye C.Y."/>
            <person name="Mauro-Herrera M."/>
            <person name="Wang L."/>
            <person name="Li P."/>
            <person name="Sharma M."/>
            <person name="Sharma R."/>
            <person name="Ronald P.C."/>
            <person name="Panaud O."/>
            <person name="Kellogg E.A."/>
            <person name="Brutnell T.P."/>
            <person name="Doust A.N."/>
            <person name="Tuskan G.A."/>
            <person name="Rokhsar D."/>
            <person name="Devos K.M."/>
        </authorList>
    </citation>
    <scope>NUCLEOTIDE SEQUENCE [LARGE SCALE GENOMIC DNA]</scope>
    <source>
        <strain evidence="8">cv. Yugu1</strain>
        <strain evidence="6">Yugu1</strain>
    </source>
</reference>
<organism evidence="6">
    <name type="scientific">Setaria italica</name>
    <name type="common">Foxtail millet</name>
    <name type="synonym">Panicum italicum</name>
    <dbReference type="NCBI Taxonomy" id="4555"/>
    <lineage>
        <taxon>Eukaryota</taxon>
        <taxon>Viridiplantae</taxon>
        <taxon>Streptophyta</taxon>
        <taxon>Embryophyta</taxon>
        <taxon>Tracheophyta</taxon>
        <taxon>Spermatophyta</taxon>
        <taxon>Magnoliopsida</taxon>
        <taxon>Liliopsida</taxon>
        <taxon>Poales</taxon>
        <taxon>Poaceae</taxon>
        <taxon>PACMAD clade</taxon>
        <taxon>Panicoideae</taxon>
        <taxon>Panicodae</taxon>
        <taxon>Paniceae</taxon>
        <taxon>Cenchrinae</taxon>
        <taxon>Setaria</taxon>
    </lineage>
</organism>
<dbReference type="InterPro" id="IPR036908">
    <property type="entry name" value="RlpA-like_sf"/>
</dbReference>
<dbReference type="EMBL" id="CM003532">
    <property type="protein sequence ID" value="RCV26518.1"/>
    <property type="molecule type" value="Genomic_DNA"/>
</dbReference>
<dbReference type="OMA" id="MRHEKGH"/>
<evidence type="ECO:0000313" key="6">
    <source>
        <dbReference type="EMBL" id="RCV26518.1"/>
    </source>
</evidence>
<dbReference type="GO" id="GO:0005576">
    <property type="term" value="C:extracellular region"/>
    <property type="evidence" value="ECO:0007669"/>
    <property type="project" value="UniProtKB-SubCell"/>
</dbReference>
<dbReference type="PANTHER" id="PTHR33191:SF80">
    <property type="entry name" value="RIPENING-RELATED PROTEIN 6-RELATED"/>
    <property type="match status" value="1"/>
</dbReference>
<dbReference type="Gramene" id="KQL06184">
    <property type="protein sequence ID" value="KQL06184"/>
    <property type="gene ID" value="SETIT_003860mg"/>
</dbReference>
<evidence type="ECO:0000313" key="7">
    <source>
        <dbReference type="EnsemblPlants" id="KQL06184"/>
    </source>
</evidence>
<gene>
    <name evidence="6" type="ORF">SETIT_5G251900v2</name>
</gene>
<comment type="similarity">
    <text evidence="2">Belongs to the kiwellin family.</text>
</comment>
<dbReference type="EMBL" id="AGNK02003230">
    <property type="status" value="NOT_ANNOTATED_CDS"/>
    <property type="molecule type" value="Genomic_DNA"/>
</dbReference>
<dbReference type="SUPFAM" id="SSF50685">
    <property type="entry name" value="Barwin-like endoglucanases"/>
    <property type="match status" value="1"/>
</dbReference>
<evidence type="ECO:0008006" key="9">
    <source>
        <dbReference type="Google" id="ProtNLM"/>
    </source>
</evidence>
<dbReference type="CDD" id="cd22270">
    <property type="entry name" value="DPBB_kiwellin-like"/>
    <property type="match status" value="1"/>
</dbReference>
<dbReference type="Pfam" id="PF24300">
    <property type="entry name" value="KWL1"/>
    <property type="match status" value="1"/>
</dbReference>
<dbReference type="STRING" id="4555.K3XPN2"/>
<dbReference type="PANTHER" id="PTHR33191">
    <property type="entry name" value="RIPENING-RELATED PROTEIN 2-RELATED"/>
    <property type="match status" value="1"/>
</dbReference>
<name>K3XPN2_SETIT</name>
<feature type="region of interest" description="Disordered" evidence="5">
    <location>
        <begin position="1"/>
        <end position="60"/>
    </location>
</feature>
<evidence type="ECO:0000256" key="2">
    <source>
        <dbReference type="ARBA" id="ARBA00005592"/>
    </source>
</evidence>
<keyword evidence="3" id="KW-0964">Secreted</keyword>
<keyword evidence="4" id="KW-0732">Signal</keyword>
<dbReference type="EnsemblPlants" id="KQL06184">
    <property type="protein sequence ID" value="KQL06184"/>
    <property type="gene ID" value="SETIT_003860mg"/>
</dbReference>
<comment type="subcellular location">
    <subcellularLocation>
        <location evidence="1">Secreted</location>
    </subcellularLocation>
</comment>
<sequence length="166" mass="17544">MLASCAAARHHADKPDPPCGSGADVALSVPGMRHEKGHPHHHPSNCSSPAVPERGGTPAAMTVSGFQFQQDEDGGLPAACDGRYHSDRDMLAALSTGWYAGGRRCHRRIRFASARTRRAVEAEVVDECDSGRGCGCNVVVTSPAVWKALGLDTNVGEVPVTWSDDV</sequence>
<protein>
    <recommendedName>
        <fullName evidence="9">RlpA-like protein double-psi beta-barrel domain-containing protein</fullName>
    </recommendedName>
</protein>
<dbReference type="HOGENOM" id="CLU_047639_4_4_1"/>
<evidence type="ECO:0000256" key="5">
    <source>
        <dbReference type="SAM" id="MobiDB-lite"/>
    </source>
</evidence>
<evidence type="ECO:0000256" key="3">
    <source>
        <dbReference type="ARBA" id="ARBA00022525"/>
    </source>
</evidence>
<dbReference type="Proteomes" id="UP000004995">
    <property type="component" value="Unassembled WGS sequence"/>
</dbReference>
<evidence type="ECO:0000313" key="8">
    <source>
        <dbReference type="Proteomes" id="UP000004995"/>
    </source>
</evidence>
<dbReference type="AlphaFoldDB" id="K3XPN2"/>
<reference evidence="7" key="3">
    <citation type="submission" date="2018-08" db="UniProtKB">
        <authorList>
            <consortium name="EnsemblPlants"/>
        </authorList>
    </citation>
    <scope>IDENTIFICATION</scope>
    <source>
        <strain evidence="7">Yugu1</strain>
    </source>
</reference>
<dbReference type="OrthoDB" id="406505at2759"/>
<reference evidence="6" key="2">
    <citation type="submission" date="2015-07" db="EMBL/GenBank/DDBJ databases">
        <authorList>
            <person name="Noorani M."/>
        </authorList>
    </citation>
    <scope>NUCLEOTIDE SEQUENCE</scope>
    <source>
        <strain evidence="6">Yugu1</strain>
    </source>
</reference>
<dbReference type="Gene3D" id="2.40.40.10">
    <property type="entry name" value="RlpA-like domain"/>
    <property type="match status" value="1"/>
</dbReference>
<evidence type="ECO:0000256" key="4">
    <source>
        <dbReference type="ARBA" id="ARBA00022729"/>
    </source>
</evidence>
<dbReference type="eggNOG" id="ENOG502SCZ5">
    <property type="taxonomic scope" value="Eukaryota"/>
</dbReference>
<proteinExistence type="inferred from homology"/>
<keyword evidence="8" id="KW-1185">Reference proteome</keyword>
<dbReference type="InterPro" id="IPR039271">
    <property type="entry name" value="Kiwellin-like"/>
</dbReference>
<accession>K3XPN2</accession>
<evidence type="ECO:0000256" key="1">
    <source>
        <dbReference type="ARBA" id="ARBA00004613"/>
    </source>
</evidence>